<evidence type="ECO:0000256" key="1">
    <source>
        <dbReference type="SAM" id="Phobius"/>
    </source>
</evidence>
<evidence type="ECO:0000313" key="3">
    <source>
        <dbReference type="Proteomes" id="UP000178107"/>
    </source>
</evidence>
<proteinExistence type="predicted"/>
<evidence type="ECO:0008006" key="4">
    <source>
        <dbReference type="Google" id="ProtNLM"/>
    </source>
</evidence>
<keyword evidence="1" id="KW-0812">Transmembrane</keyword>
<keyword evidence="1" id="KW-1133">Transmembrane helix</keyword>
<reference evidence="2 3" key="1">
    <citation type="journal article" date="2016" name="Nat. Commun.">
        <title>Thousands of microbial genomes shed light on interconnected biogeochemical processes in an aquifer system.</title>
        <authorList>
            <person name="Anantharaman K."/>
            <person name="Brown C.T."/>
            <person name="Hug L.A."/>
            <person name="Sharon I."/>
            <person name="Castelle C.J."/>
            <person name="Probst A.J."/>
            <person name="Thomas B.C."/>
            <person name="Singh A."/>
            <person name="Wilkins M.J."/>
            <person name="Karaoz U."/>
            <person name="Brodie E.L."/>
            <person name="Williams K.H."/>
            <person name="Hubbard S.S."/>
            <person name="Banfield J.F."/>
        </authorList>
    </citation>
    <scope>NUCLEOTIDE SEQUENCE [LARGE SCALE GENOMIC DNA]</scope>
</reference>
<comment type="caution">
    <text evidence="2">The sequence shown here is derived from an EMBL/GenBank/DDBJ whole genome shotgun (WGS) entry which is preliminary data.</text>
</comment>
<evidence type="ECO:0000313" key="2">
    <source>
        <dbReference type="EMBL" id="OHA90675.1"/>
    </source>
</evidence>
<feature type="transmembrane region" description="Helical" evidence="1">
    <location>
        <begin position="70"/>
        <end position="90"/>
    </location>
</feature>
<dbReference type="Proteomes" id="UP000178107">
    <property type="component" value="Unassembled WGS sequence"/>
</dbReference>
<dbReference type="AlphaFoldDB" id="A0A1G2T073"/>
<organism evidence="2 3">
    <name type="scientific">Candidatus Zambryskibacteria bacterium RIFCSPHIGHO2_01_FULL_46_25</name>
    <dbReference type="NCBI Taxonomy" id="1802738"/>
    <lineage>
        <taxon>Bacteria</taxon>
        <taxon>Candidatus Zambryskiibacteriota</taxon>
    </lineage>
</organism>
<dbReference type="EMBL" id="MHVH01000003">
    <property type="protein sequence ID" value="OHA90675.1"/>
    <property type="molecule type" value="Genomic_DNA"/>
</dbReference>
<name>A0A1G2T073_9BACT</name>
<feature type="transmembrane region" description="Helical" evidence="1">
    <location>
        <begin position="25"/>
        <end position="46"/>
    </location>
</feature>
<gene>
    <name evidence="2" type="ORF">A2838_03090</name>
</gene>
<protein>
    <recommendedName>
        <fullName evidence="4">DUF4145 domain-containing protein</fullName>
    </recommendedName>
</protein>
<keyword evidence="1" id="KW-0472">Membrane</keyword>
<sequence>MADDKKKFDKNKPEPTLGVGLKEEVIFLLAGLFLLALIINQIVSYIDSIGWVNATNIWNYFVQAYFRPFWVYWKVISVILAAASVVWLVYSKGKILGVIKEEEKIYGPAAEESFLRAVTEEAHGMKKNGKWEKVLELSRSSHQSDWRLAIMEADIMLEEALRKKGYVGESVGDILKSFEPGDFLSLDAAWEAHKIRNRIAHSGGDFELSEREARRVITLFESTLKELEVI</sequence>
<accession>A0A1G2T073</accession>